<dbReference type="AlphaFoldDB" id="B4M586"/>
<dbReference type="HOGENOM" id="CLU_1246548_0_0_1"/>
<dbReference type="KEGG" id="dvi:6633198"/>
<organism evidence="1 2">
    <name type="scientific">Drosophila virilis</name>
    <name type="common">Fruit fly</name>
    <dbReference type="NCBI Taxonomy" id="7244"/>
    <lineage>
        <taxon>Eukaryota</taxon>
        <taxon>Metazoa</taxon>
        <taxon>Ecdysozoa</taxon>
        <taxon>Arthropoda</taxon>
        <taxon>Hexapoda</taxon>
        <taxon>Insecta</taxon>
        <taxon>Pterygota</taxon>
        <taxon>Neoptera</taxon>
        <taxon>Endopterygota</taxon>
        <taxon>Diptera</taxon>
        <taxon>Brachycera</taxon>
        <taxon>Muscomorpha</taxon>
        <taxon>Ephydroidea</taxon>
        <taxon>Drosophilidae</taxon>
        <taxon>Drosophila</taxon>
    </lineage>
</organism>
<dbReference type="eggNOG" id="ENOG502TCFH">
    <property type="taxonomic scope" value="Eukaryota"/>
</dbReference>
<name>B4M586_DROVI</name>
<accession>B4M586</accession>
<protein>
    <submittedName>
        <fullName evidence="1">Uncharacterized protein</fullName>
    </submittedName>
</protein>
<dbReference type="EMBL" id="CH940652">
    <property type="protein sequence ID" value="EDW59797.1"/>
    <property type="molecule type" value="Genomic_DNA"/>
</dbReference>
<evidence type="ECO:0000313" key="1">
    <source>
        <dbReference type="EMBL" id="EDW59797.1"/>
    </source>
</evidence>
<reference evidence="1 2" key="1">
    <citation type="journal article" date="2007" name="Nature">
        <title>Evolution of genes and genomes on the Drosophila phylogeny.</title>
        <authorList>
            <consortium name="Drosophila 12 Genomes Consortium"/>
            <person name="Clark A.G."/>
            <person name="Eisen M.B."/>
            <person name="Smith D.R."/>
            <person name="Bergman C.M."/>
            <person name="Oliver B."/>
            <person name="Markow T.A."/>
            <person name="Kaufman T.C."/>
            <person name="Kellis M."/>
            <person name="Gelbart W."/>
            <person name="Iyer V.N."/>
            <person name="Pollard D.A."/>
            <person name="Sackton T.B."/>
            <person name="Larracuente A.M."/>
            <person name="Singh N.D."/>
            <person name="Abad J.P."/>
            <person name="Abt D.N."/>
            <person name="Adryan B."/>
            <person name="Aguade M."/>
            <person name="Akashi H."/>
            <person name="Anderson W.W."/>
            <person name="Aquadro C.F."/>
            <person name="Ardell D.H."/>
            <person name="Arguello R."/>
            <person name="Artieri C.G."/>
            <person name="Barbash D.A."/>
            <person name="Barker D."/>
            <person name="Barsanti P."/>
            <person name="Batterham P."/>
            <person name="Batzoglou S."/>
            <person name="Begun D."/>
            <person name="Bhutkar A."/>
            <person name="Blanco E."/>
            <person name="Bosak S.A."/>
            <person name="Bradley R.K."/>
            <person name="Brand A.D."/>
            <person name="Brent M.R."/>
            <person name="Brooks A.N."/>
            <person name="Brown R.H."/>
            <person name="Butlin R.K."/>
            <person name="Caggese C."/>
            <person name="Calvi B.R."/>
            <person name="Bernardo de Carvalho A."/>
            <person name="Caspi A."/>
            <person name="Castrezana S."/>
            <person name="Celniker S.E."/>
            <person name="Chang J.L."/>
            <person name="Chapple C."/>
            <person name="Chatterji S."/>
            <person name="Chinwalla A."/>
            <person name="Civetta A."/>
            <person name="Clifton S.W."/>
            <person name="Comeron J.M."/>
            <person name="Costello J.C."/>
            <person name="Coyne J.A."/>
            <person name="Daub J."/>
            <person name="David R.G."/>
            <person name="Delcher A.L."/>
            <person name="Delehaunty K."/>
            <person name="Do C.B."/>
            <person name="Ebling H."/>
            <person name="Edwards K."/>
            <person name="Eickbush T."/>
            <person name="Evans J.D."/>
            <person name="Filipski A."/>
            <person name="Findeiss S."/>
            <person name="Freyhult E."/>
            <person name="Fulton L."/>
            <person name="Fulton R."/>
            <person name="Garcia A.C."/>
            <person name="Gardiner A."/>
            <person name="Garfield D.A."/>
            <person name="Garvin B.E."/>
            <person name="Gibson G."/>
            <person name="Gilbert D."/>
            <person name="Gnerre S."/>
            <person name="Godfrey J."/>
            <person name="Good R."/>
            <person name="Gotea V."/>
            <person name="Gravely B."/>
            <person name="Greenberg A.J."/>
            <person name="Griffiths-Jones S."/>
            <person name="Gross S."/>
            <person name="Guigo R."/>
            <person name="Gustafson E.A."/>
            <person name="Haerty W."/>
            <person name="Hahn M.W."/>
            <person name="Halligan D.L."/>
            <person name="Halpern A.L."/>
            <person name="Halter G.M."/>
            <person name="Han M.V."/>
            <person name="Heger A."/>
            <person name="Hillier L."/>
            <person name="Hinrichs A.S."/>
            <person name="Holmes I."/>
            <person name="Hoskins R.A."/>
            <person name="Hubisz M.J."/>
            <person name="Hultmark D."/>
            <person name="Huntley M.A."/>
            <person name="Jaffe D.B."/>
            <person name="Jagadeeshan S."/>
            <person name="Jeck W.R."/>
            <person name="Johnson J."/>
            <person name="Jones C.D."/>
            <person name="Jordan W.C."/>
            <person name="Karpen G.H."/>
            <person name="Kataoka E."/>
            <person name="Keightley P.D."/>
            <person name="Kheradpour P."/>
            <person name="Kirkness E.F."/>
            <person name="Koerich L.B."/>
            <person name="Kristiansen K."/>
            <person name="Kudrna D."/>
            <person name="Kulathinal R.J."/>
            <person name="Kumar S."/>
            <person name="Kwok R."/>
            <person name="Lander E."/>
            <person name="Langley C.H."/>
            <person name="Lapoint R."/>
            <person name="Lazzaro B.P."/>
            <person name="Lee S.J."/>
            <person name="Levesque L."/>
            <person name="Li R."/>
            <person name="Lin C.F."/>
            <person name="Lin M.F."/>
            <person name="Lindblad-Toh K."/>
            <person name="Llopart A."/>
            <person name="Long M."/>
            <person name="Low L."/>
            <person name="Lozovsky E."/>
            <person name="Lu J."/>
            <person name="Luo M."/>
            <person name="Machado C.A."/>
            <person name="Makalowski W."/>
            <person name="Marzo M."/>
            <person name="Matsuda M."/>
            <person name="Matzkin L."/>
            <person name="McAllister B."/>
            <person name="McBride C.S."/>
            <person name="McKernan B."/>
            <person name="McKernan K."/>
            <person name="Mendez-Lago M."/>
            <person name="Minx P."/>
            <person name="Mollenhauer M.U."/>
            <person name="Montooth K."/>
            <person name="Mount S.M."/>
            <person name="Mu X."/>
            <person name="Myers E."/>
            <person name="Negre B."/>
            <person name="Newfeld S."/>
            <person name="Nielsen R."/>
            <person name="Noor M.A."/>
            <person name="O'Grady P."/>
            <person name="Pachter L."/>
            <person name="Papaceit M."/>
            <person name="Parisi M.J."/>
            <person name="Parisi M."/>
            <person name="Parts L."/>
            <person name="Pedersen J.S."/>
            <person name="Pesole G."/>
            <person name="Phillippy A.M."/>
            <person name="Ponting C.P."/>
            <person name="Pop M."/>
            <person name="Porcelli D."/>
            <person name="Powell J.R."/>
            <person name="Prohaska S."/>
            <person name="Pruitt K."/>
            <person name="Puig M."/>
            <person name="Quesneville H."/>
            <person name="Ram K.R."/>
            <person name="Rand D."/>
            <person name="Rasmussen M.D."/>
            <person name="Reed L.K."/>
            <person name="Reenan R."/>
            <person name="Reily A."/>
            <person name="Remington K.A."/>
            <person name="Rieger T.T."/>
            <person name="Ritchie M.G."/>
            <person name="Robin C."/>
            <person name="Rogers Y.H."/>
            <person name="Rohde C."/>
            <person name="Rozas J."/>
            <person name="Rubenfield M.J."/>
            <person name="Ruiz A."/>
            <person name="Russo S."/>
            <person name="Salzberg S.L."/>
            <person name="Sanchez-Gracia A."/>
            <person name="Saranga D.J."/>
            <person name="Sato H."/>
            <person name="Schaeffer S.W."/>
            <person name="Schatz M.C."/>
            <person name="Schlenke T."/>
            <person name="Schwartz R."/>
            <person name="Segarra C."/>
            <person name="Singh R.S."/>
            <person name="Sirot L."/>
            <person name="Sirota M."/>
            <person name="Sisneros N.B."/>
            <person name="Smith C.D."/>
            <person name="Smith T.F."/>
            <person name="Spieth J."/>
            <person name="Stage D.E."/>
            <person name="Stark A."/>
            <person name="Stephan W."/>
            <person name="Strausberg R.L."/>
            <person name="Strempel S."/>
            <person name="Sturgill D."/>
            <person name="Sutton G."/>
            <person name="Sutton G.G."/>
            <person name="Tao W."/>
            <person name="Teichmann S."/>
            <person name="Tobari Y.N."/>
            <person name="Tomimura Y."/>
            <person name="Tsolas J.M."/>
            <person name="Valente V.L."/>
            <person name="Venter E."/>
            <person name="Venter J.C."/>
            <person name="Vicario S."/>
            <person name="Vieira F.G."/>
            <person name="Vilella A.J."/>
            <person name="Villasante A."/>
            <person name="Walenz B."/>
            <person name="Wang J."/>
            <person name="Wasserman M."/>
            <person name="Watts T."/>
            <person name="Wilson D."/>
            <person name="Wilson R.K."/>
            <person name="Wing R.A."/>
            <person name="Wolfner M.F."/>
            <person name="Wong A."/>
            <person name="Wong G.K."/>
            <person name="Wu C.I."/>
            <person name="Wu G."/>
            <person name="Yamamoto D."/>
            <person name="Yang H.P."/>
            <person name="Yang S.P."/>
            <person name="Yorke J.A."/>
            <person name="Yoshida K."/>
            <person name="Zdobnov E."/>
            <person name="Zhang P."/>
            <person name="Zhang Y."/>
            <person name="Zimin A.V."/>
            <person name="Baldwin J."/>
            <person name="Abdouelleil A."/>
            <person name="Abdulkadir J."/>
            <person name="Abebe A."/>
            <person name="Abera B."/>
            <person name="Abreu J."/>
            <person name="Acer S.C."/>
            <person name="Aftuck L."/>
            <person name="Alexander A."/>
            <person name="An P."/>
            <person name="Anderson E."/>
            <person name="Anderson S."/>
            <person name="Arachi H."/>
            <person name="Azer M."/>
            <person name="Bachantsang P."/>
            <person name="Barry A."/>
            <person name="Bayul T."/>
            <person name="Berlin A."/>
            <person name="Bessette D."/>
            <person name="Bloom T."/>
            <person name="Blye J."/>
            <person name="Boguslavskiy L."/>
            <person name="Bonnet C."/>
            <person name="Boukhgalter B."/>
            <person name="Bourzgui I."/>
            <person name="Brown A."/>
            <person name="Cahill P."/>
            <person name="Channer S."/>
            <person name="Cheshatsang Y."/>
            <person name="Chuda L."/>
            <person name="Citroen M."/>
            <person name="Collymore A."/>
            <person name="Cooke P."/>
            <person name="Costello M."/>
            <person name="D'Aco K."/>
            <person name="Daza R."/>
            <person name="De Haan G."/>
            <person name="DeGray S."/>
            <person name="DeMaso C."/>
            <person name="Dhargay N."/>
            <person name="Dooley K."/>
            <person name="Dooley E."/>
            <person name="Doricent M."/>
            <person name="Dorje P."/>
            <person name="Dorjee K."/>
            <person name="Dupes A."/>
            <person name="Elong R."/>
            <person name="Falk J."/>
            <person name="Farina A."/>
            <person name="Faro S."/>
            <person name="Ferguson D."/>
            <person name="Fisher S."/>
            <person name="Foley C.D."/>
            <person name="Franke A."/>
            <person name="Friedrich D."/>
            <person name="Gadbois L."/>
            <person name="Gearin G."/>
            <person name="Gearin C.R."/>
            <person name="Giannoukos G."/>
            <person name="Goode T."/>
            <person name="Graham J."/>
            <person name="Grandbois E."/>
            <person name="Grewal S."/>
            <person name="Gyaltsen K."/>
            <person name="Hafez N."/>
            <person name="Hagos B."/>
            <person name="Hall J."/>
            <person name="Henson C."/>
            <person name="Hollinger A."/>
            <person name="Honan T."/>
            <person name="Huard M.D."/>
            <person name="Hughes L."/>
            <person name="Hurhula B."/>
            <person name="Husby M.E."/>
            <person name="Kamat A."/>
            <person name="Kanga B."/>
            <person name="Kashin S."/>
            <person name="Khazanovich D."/>
            <person name="Kisner P."/>
            <person name="Lance K."/>
            <person name="Lara M."/>
            <person name="Lee W."/>
            <person name="Lennon N."/>
            <person name="Letendre F."/>
            <person name="LeVine R."/>
            <person name="Lipovsky A."/>
            <person name="Liu X."/>
            <person name="Liu J."/>
            <person name="Liu S."/>
            <person name="Lokyitsang T."/>
            <person name="Lokyitsang Y."/>
            <person name="Lubonja R."/>
            <person name="Lui A."/>
            <person name="MacDonald P."/>
            <person name="Magnisalis V."/>
            <person name="Maru K."/>
            <person name="Matthews C."/>
            <person name="McCusker W."/>
            <person name="McDonough S."/>
            <person name="Mehta T."/>
            <person name="Meldrim J."/>
            <person name="Meneus L."/>
            <person name="Mihai O."/>
            <person name="Mihalev A."/>
            <person name="Mihova T."/>
            <person name="Mittelman R."/>
            <person name="Mlenga V."/>
            <person name="Montmayeur A."/>
            <person name="Mulrain L."/>
            <person name="Navidi A."/>
            <person name="Naylor J."/>
            <person name="Negash T."/>
            <person name="Nguyen T."/>
            <person name="Nguyen N."/>
            <person name="Nicol R."/>
            <person name="Norbu C."/>
            <person name="Norbu N."/>
            <person name="Novod N."/>
            <person name="O'Neill B."/>
            <person name="Osman S."/>
            <person name="Markiewicz E."/>
            <person name="Oyono O.L."/>
            <person name="Patti C."/>
            <person name="Phunkhang P."/>
            <person name="Pierre F."/>
            <person name="Priest M."/>
            <person name="Raghuraman S."/>
            <person name="Rege F."/>
            <person name="Reyes R."/>
            <person name="Rise C."/>
            <person name="Rogov P."/>
            <person name="Ross K."/>
            <person name="Ryan E."/>
            <person name="Settipalli S."/>
            <person name="Shea T."/>
            <person name="Sherpa N."/>
            <person name="Shi L."/>
            <person name="Shih D."/>
            <person name="Sparrow T."/>
            <person name="Spaulding J."/>
            <person name="Stalker J."/>
            <person name="Stange-Thomann N."/>
            <person name="Stavropoulos S."/>
            <person name="Stone C."/>
            <person name="Strader C."/>
            <person name="Tesfaye S."/>
            <person name="Thomson T."/>
            <person name="Thoulutsang Y."/>
            <person name="Thoulutsang D."/>
            <person name="Topham K."/>
            <person name="Topping I."/>
            <person name="Tsamla T."/>
            <person name="Vassiliev H."/>
            <person name="Vo A."/>
            <person name="Wangchuk T."/>
            <person name="Wangdi T."/>
            <person name="Weiand M."/>
            <person name="Wilkinson J."/>
            <person name="Wilson A."/>
            <person name="Yadav S."/>
            <person name="Young G."/>
            <person name="Yu Q."/>
            <person name="Zembek L."/>
            <person name="Zhong D."/>
            <person name="Zimmer A."/>
            <person name="Zwirko Z."/>
            <person name="Jaffe D.B."/>
            <person name="Alvarez P."/>
            <person name="Brockman W."/>
            <person name="Butler J."/>
            <person name="Chin C."/>
            <person name="Gnerre S."/>
            <person name="Grabherr M."/>
            <person name="Kleber M."/>
            <person name="Mauceli E."/>
            <person name="MacCallum I."/>
        </authorList>
    </citation>
    <scope>NUCLEOTIDE SEQUENCE [LARGE SCALE GENOMIC DNA]</scope>
    <source>
        <strain evidence="2">Tucson 15010-1051.87</strain>
    </source>
</reference>
<keyword evidence="2" id="KW-1185">Reference proteome</keyword>
<dbReference type="Proteomes" id="UP000008792">
    <property type="component" value="Unassembled WGS sequence"/>
</dbReference>
<proteinExistence type="predicted"/>
<dbReference type="InParanoid" id="B4M586"/>
<sequence>MTENLPDLELESTSSTSIALPFKPTLEWHIHGLYENLGTHPESADQNGDSIGIQNYDIGEFVTLIDVDSATQRGIYKSISNTIWELPANKNGRLMKLACTIDIADITRRLLTSAVENCDPGVKVDEEFIYAIAHKLAQAIVNPLEENGESIEPVIFSLVPAIAMQRETGRVMAYAVGQLVARGLNNAKMTMVVRGCSLTVQSREIIIESISQSLLPVNETSI</sequence>
<dbReference type="OMA" id="KLACTID"/>
<dbReference type="PhylomeDB" id="B4M586"/>
<evidence type="ECO:0000313" key="2">
    <source>
        <dbReference type="Proteomes" id="UP000008792"/>
    </source>
</evidence>
<dbReference type="OrthoDB" id="7859268at2759"/>
<gene>
    <name evidence="1" type="primary">Dvir\GJ10084</name>
    <name evidence="1" type="ORF">Dvir_GJ10084</name>
</gene>